<evidence type="ECO:0000313" key="5">
    <source>
        <dbReference type="Proteomes" id="UP000218231"/>
    </source>
</evidence>
<organism evidence="4 5">
    <name type="scientific">Diploscapter pachys</name>
    <dbReference type="NCBI Taxonomy" id="2018661"/>
    <lineage>
        <taxon>Eukaryota</taxon>
        <taxon>Metazoa</taxon>
        <taxon>Ecdysozoa</taxon>
        <taxon>Nematoda</taxon>
        <taxon>Chromadorea</taxon>
        <taxon>Rhabditida</taxon>
        <taxon>Rhabditina</taxon>
        <taxon>Rhabditomorpha</taxon>
        <taxon>Rhabditoidea</taxon>
        <taxon>Rhabditidae</taxon>
        <taxon>Diploscapter</taxon>
    </lineage>
</organism>
<sequence length="323" mass="35172">MPASIGIDLGTTFSCVATISPSGEPEAIANFEGANTTPSVVAYSSSGILVGKAAIKSSTPAKNTIHDSKRFIGRQFNDDSVQNDMKGWPFAGKPMVQLTQDGTEKKLAAEEISAKVLKMIKEVAGKYLNDDVIKAVITVPANFDQRQRHATMEAARLANLEVIRLVNEPTAAAIAYGVHNEGVNNVLVYDLGGGTFDVSIVKCEGKNRMEILATAGHKHLGGQDLDKIILNHVLENFKDFPRGNARIMKRLLEMCTEAKITLSFHESTNIFIENPTSDDGWELKFTRSKLNELCGKTIHGTIDIINEALCQANMKEKDIDVVV</sequence>
<dbReference type="PRINTS" id="PR00301">
    <property type="entry name" value="HEATSHOCK70"/>
</dbReference>
<dbReference type="FunFam" id="3.90.640.10:FF:000003">
    <property type="entry name" value="Molecular chaperone DnaK"/>
    <property type="match status" value="1"/>
</dbReference>
<dbReference type="Proteomes" id="UP000218231">
    <property type="component" value="Unassembled WGS sequence"/>
</dbReference>
<dbReference type="EMBL" id="LIAE01007026">
    <property type="protein sequence ID" value="PAV82798.1"/>
    <property type="molecule type" value="Genomic_DNA"/>
</dbReference>
<dbReference type="AlphaFoldDB" id="A0A2A2L9J0"/>
<evidence type="ECO:0000256" key="3">
    <source>
        <dbReference type="ARBA" id="ARBA00022840"/>
    </source>
</evidence>
<dbReference type="InterPro" id="IPR043129">
    <property type="entry name" value="ATPase_NBD"/>
</dbReference>
<dbReference type="GO" id="GO:0006950">
    <property type="term" value="P:response to stress"/>
    <property type="evidence" value="ECO:0007669"/>
    <property type="project" value="UniProtKB-ARBA"/>
</dbReference>
<dbReference type="InterPro" id="IPR013126">
    <property type="entry name" value="Hsp_70_fam"/>
</dbReference>
<dbReference type="PANTHER" id="PTHR19375">
    <property type="entry name" value="HEAT SHOCK PROTEIN 70KDA"/>
    <property type="match status" value="1"/>
</dbReference>
<dbReference type="GO" id="GO:0140662">
    <property type="term" value="F:ATP-dependent protein folding chaperone"/>
    <property type="evidence" value="ECO:0007669"/>
    <property type="project" value="InterPro"/>
</dbReference>
<reference evidence="4 5" key="1">
    <citation type="journal article" date="2017" name="Curr. Biol.">
        <title>Genome architecture and evolution of a unichromosomal asexual nematode.</title>
        <authorList>
            <person name="Fradin H."/>
            <person name="Zegar C."/>
            <person name="Gutwein M."/>
            <person name="Lucas J."/>
            <person name="Kovtun M."/>
            <person name="Corcoran D."/>
            <person name="Baugh L.R."/>
            <person name="Kiontke K."/>
            <person name="Gunsalus K."/>
            <person name="Fitch D.H."/>
            <person name="Piano F."/>
        </authorList>
    </citation>
    <scope>NUCLEOTIDE SEQUENCE [LARGE SCALE GENOMIC DNA]</scope>
    <source>
        <strain evidence="4">PF1309</strain>
    </source>
</reference>
<dbReference type="PROSITE" id="PS00329">
    <property type="entry name" value="HSP70_2"/>
    <property type="match status" value="1"/>
</dbReference>
<evidence type="ECO:0000313" key="4">
    <source>
        <dbReference type="EMBL" id="PAV82798.1"/>
    </source>
</evidence>
<evidence type="ECO:0000256" key="1">
    <source>
        <dbReference type="ARBA" id="ARBA00007381"/>
    </source>
</evidence>
<proteinExistence type="inferred from homology"/>
<dbReference type="Gene3D" id="3.30.420.40">
    <property type="match status" value="2"/>
</dbReference>
<keyword evidence="2" id="KW-0547">Nucleotide-binding</keyword>
<dbReference type="Gene3D" id="3.90.640.10">
    <property type="entry name" value="Actin, Chain A, domain 4"/>
    <property type="match status" value="1"/>
</dbReference>
<dbReference type="OrthoDB" id="5858940at2759"/>
<gene>
    <name evidence="4" type="ORF">WR25_21970</name>
</gene>
<comment type="caution">
    <text evidence="4">The sequence shown here is derived from an EMBL/GenBank/DDBJ whole genome shotgun (WGS) entry which is preliminary data.</text>
</comment>
<dbReference type="STRING" id="2018661.A0A2A2L9J0"/>
<dbReference type="Gene3D" id="3.30.30.30">
    <property type="match status" value="1"/>
</dbReference>
<evidence type="ECO:0000256" key="2">
    <source>
        <dbReference type="ARBA" id="ARBA00022741"/>
    </source>
</evidence>
<dbReference type="FunFam" id="3.30.30.30:FF:000001">
    <property type="entry name" value="heat shock 70 kDa protein-like"/>
    <property type="match status" value="1"/>
</dbReference>
<dbReference type="Pfam" id="PF00012">
    <property type="entry name" value="HSP70"/>
    <property type="match status" value="1"/>
</dbReference>
<accession>A0A2A2L9J0</accession>
<keyword evidence="5" id="KW-1185">Reference proteome</keyword>
<dbReference type="GO" id="GO:0005524">
    <property type="term" value="F:ATP binding"/>
    <property type="evidence" value="ECO:0007669"/>
    <property type="project" value="UniProtKB-KW"/>
</dbReference>
<keyword evidence="3" id="KW-0067">ATP-binding</keyword>
<dbReference type="SUPFAM" id="SSF53067">
    <property type="entry name" value="Actin-like ATPase domain"/>
    <property type="match status" value="2"/>
</dbReference>
<protein>
    <submittedName>
        <fullName evidence="4">Uncharacterized protein</fullName>
    </submittedName>
</protein>
<comment type="similarity">
    <text evidence="1">Belongs to the heat shock protein 70 family.</text>
</comment>
<dbReference type="InterPro" id="IPR018181">
    <property type="entry name" value="Heat_shock_70_CS"/>
</dbReference>
<dbReference type="PROSITE" id="PS00297">
    <property type="entry name" value="HSP70_1"/>
    <property type="match status" value="1"/>
</dbReference>
<name>A0A2A2L9J0_9BILA</name>